<evidence type="ECO:0000313" key="2">
    <source>
        <dbReference type="Proteomes" id="UP000676456"/>
    </source>
</evidence>
<proteinExistence type="predicted"/>
<dbReference type="AlphaFoldDB" id="A0A942URR0"/>
<dbReference type="RefSeq" id="WP_213098817.1">
    <property type="nucleotide sequence ID" value="NZ_JAGYPN010000002.1"/>
</dbReference>
<dbReference type="Proteomes" id="UP000676456">
    <property type="component" value="Unassembled WGS sequence"/>
</dbReference>
<protein>
    <recommendedName>
        <fullName evidence="3">Primase C-terminal 1 domain-containing protein</fullName>
    </recommendedName>
</protein>
<name>A0A942URR0_9BACI</name>
<accession>A0A942URR0</accession>
<keyword evidence="2" id="KW-1185">Reference proteome</keyword>
<reference evidence="1 2" key="1">
    <citation type="submission" date="2021-05" db="EMBL/GenBank/DDBJ databases">
        <title>Novel Bacillus species.</title>
        <authorList>
            <person name="Liu G."/>
        </authorList>
    </citation>
    <scope>NUCLEOTIDE SEQUENCE [LARGE SCALE GENOMIC DNA]</scope>
    <source>
        <strain evidence="1 2">FJAT-49682</strain>
    </source>
</reference>
<comment type="caution">
    <text evidence="1">The sequence shown here is derived from an EMBL/GenBank/DDBJ whole genome shotgun (WGS) entry which is preliminary data.</text>
</comment>
<evidence type="ECO:0008006" key="3">
    <source>
        <dbReference type="Google" id="ProtNLM"/>
    </source>
</evidence>
<dbReference type="EMBL" id="JAGYPN010000002">
    <property type="protein sequence ID" value="MBS4223841.1"/>
    <property type="molecule type" value="Genomic_DNA"/>
</dbReference>
<sequence length="864" mass="97266">MDNQQLDTVEEMVIESLSILKEEGEVTELRILNSPKGTVSGYFDKIDTLADYSAKYDEKVQAIYVTLNPVKPDLLARANNRVIEWSKQTTSDADIQCRRWFPIDFDPIRSAGISSTDEEHQAALTMAKAVRKTLRGKGWGEPIFADSGNGAHLLYAIDLPNDEPSRNLIKTALDSLDFQFSNEQVSVDTSTYNAARIWKLYGTMACKGDHTEQRPHRLSQILDCPDEIYEVTVEHLQELANRCPNLSDMPKKSNHKDGSEVGFDLESFIQEHNLDVAFKGTWQKGATKYVLSQCPWNESHTNNSAYIIQFANGAIAAGCHHNSCSEENWHSLRGKLEPNGVQPRNEEDTKQETQADILIRLGSEAEFLENELEEAYAAVRINGHKEIWKVKSKKFKMWLTKQFYEETGKAPSSDAMNQAIGVMEMKAAFDGEEHALHLRVAEREGKFYYDLADESWRVVEIEPEKCNVLNEPPTLFTRNKNMKAQAEPNFNGDLRLLLNHVRIKKEDDQILYLVYLVTCFIPNIPHIVLVFSGEKGASKSTSMRMTRQVVDPAVRDLLTMPNSMQDLALSLANNYMPSFDNLDGLSAEKSDLLCIASTGGGFSKRTLWTDEDETLLDIRRCVGLTGINVVVTRADLIDRSAIIELERIPEGERKEESEVWSAFDTDKPSIVGGALRVLSEAMAIYPEVKLDKLPRMADFTRWGYAIAEVLGYGGERFLQAYRNNRNQSNDEAISSHPVAAAIVALMKNNQTWSGSVASLLDELEHVAQREKINTLVKTFPKASHILSRRLKEVKSNLEEVGITFDIRHNGENKRISIKKAGVKSADDGGRIARKRPSLKRSKENNIQALFTQDLQEVASIDDIS</sequence>
<gene>
    <name evidence="1" type="ORF">KHA91_13885</name>
</gene>
<organism evidence="1 2">
    <name type="scientific">Lederbergia citrea</name>
    <dbReference type="NCBI Taxonomy" id="2833581"/>
    <lineage>
        <taxon>Bacteria</taxon>
        <taxon>Bacillati</taxon>
        <taxon>Bacillota</taxon>
        <taxon>Bacilli</taxon>
        <taxon>Bacillales</taxon>
        <taxon>Bacillaceae</taxon>
        <taxon>Lederbergia</taxon>
    </lineage>
</organism>
<evidence type="ECO:0000313" key="1">
    <source>
        <dbReference type="EMBL" id="MBS4223841.1"/>
    </source>
</evidence>